<dbReference type="AlphaFoldDB" id="Q0W201"/>
<dbReference type="Gene3D" id="1.25.40.10">
    <property type="entry name" value="Tetratricopeptide repeat domain"/>
    <property type="match status" value="1"/>
</dbReference>
<reference evidence="4 5" key="1">
    <citation type="journal article" date="2006" name="Science">
        <title>Genome of rice cluster I archaea -- the key methane producers in the rice rhizosphere.</title>
        <authorList>
            <person name="Erkel C."/>
            <person name="Kube M."/>
            <person name="Reinhardt R."/>
            <person name="Liesack W."/>
        </authorList>
    </citation>
    <scope>NUCLEOTIDE SEQUENCE [LARGE SCALE GENOMIC DNA]</scope>
    <source>
        <strain evidence="5">DSM 22066 / NBRC 105507 / MRE50</strain>
    </source>
</reference>
<dbReference type="CDD" id="cd09126">
    <property type="entry name" value="PLDc_C_DEXD_like"/>
    <property type="match status" value="1"/>
</dbReference>
<dbReference type="PANTHER" id="PTHR10887:SF495">
    <property type="entry name" value="HELICASE SENATAXIN ISOFORM X1-RELATED"/>
    <property type="match status" value="1"/>
</dbReference>
<dbReference type="RefSeq" id="WP_012034993.1">
    <property type="nucleotide sequence ID" value="NC_009464.1"/>
</dbReference>
<dbReference type="Pfam" id="PF13087">
    <property type="entry name" value="AAA_12"/>
    <property type="match status" value="1"/>
</dbReference>
<dbReference type="PANTHER" id="PTHR10887">
    <property type="entry name" value="DNA2/NAM7 HELICASE FAMILY"/>
    <property type="match status" value="1"/>
</dbReference>
<dbReference type="PROSITE" id="PS50035">
    <property type="entry name" value="PLD"/>
    <property type="match status" value="1"/>
</dbReference>
<dbReference type="InterPro" id="IPR041679">
    <property type="entry name" value="DNA2/NAM7-like_C"/>
</dbReference>
<protein>
    <recommendedName>
        <fullName evidence="3">PLD phosphodiesterase domain-containing protein</fullName>
    </recommendedName>
</protein>
<dbReference type="SUPFAM" id="SSF52540">
    <property type="entry name" value="P-loop containing nucleoside triphosphate hydrolases"/>
    <property type="match status" value="1"/>
</dbReference>
<dbReference type="InterPro" id="IPR047187">
    <property type="entry name" value="SF1_C_Upf1"/>
</dbReference>
<keyword evidence="5" id="KW-1185">Reference proteome</keyword>
<dbReference type="Gene3D" id="3.40.50.300">
    <property type="entry name" value="P-loop containing nucleotide triphosphate hydrolases"/>
    <property type="match status" value="3"/>
</dbReference>
<dbReference type="Pfam" id="PF13086">
    <property type="entry name" value="AAA_11"/>
    <property type="match status" value="1"/>
</dbReference>
<dbReference type="PROSITE" id="PS50005">
    <property type="entry name" value="TPR"/>
    <property type="match status" value="1"/>
</dbReference>
<dbReference type="eggNOG" id="arCOG00792">
    <property type="taxonomic scope" value="Archaea"/>
</dbReference>
<keyword evidence="2" id="KW-0175">Coiled coil</keyword>
<dbReference type="GO" id="GO:0004386">
    <property type="term" value="F:helicase activity"/>
    <property type="evidence" value="ECO:0007669"/>
    <property type="project" value="InterPro"/>
</dbReference>
<dbReference type="InterPro" id="IPR019734">
    <property type="entry name" value="TPR_rpt"/>
</dbReference>
<organism evidence="4 5">
    <name type="scientific">Methanocella arvoryzae (strain DSM 22066 / NBRC 105507 / MRE50)</name>
    <dbReference type="NCBI Taxonomy" id="351160"/>
    <lineage>
        <taxon>Archaea</taxon>
        <taxon>Methanobacteriati</taxon>
        <taxon>Methanobacteriota</taxon>
        <taxon>Stenosarchaea group</taxon>
        <taxon>Methanomicrobia</taxon>
        <taxon>Methanocellales</taxon>
        <taxon>Methanocellaceae</taxon>
        <taxon>Methanocella</taxon>
    </lineage>
</organism>
<dbReference type="InterPro" id="IPR011990">
    <property type="entry name" value="TPR-like_helical_dom_sf"/>
</dbReference>
<dbReference type="OrthoDB" id="142594at2157"/>
<dbReference type="InterPro" id="IPR001736">
    <property type="entry name" value="PLipase_D/transphosphatidylase"/>
</dbReference>
<proteinExistence type="predicted"/>
<dbReference type="Pfam" id="PF13091">
    <property type="entry name" value="PLDc_2"/>
    <property type="match status" value="1"/>
</dbReference>
<dbReference type="InterPro" id="IPR027417">
    <property type="entry name" value="P-loop_NTPase"/>
</dbReference>
<feature type="repeat" description="TPR" evidence="1">
    <location>
        <begin position="1009"/>
        <end position="1042"/>
    </location>
</feature>
<dbReference type="InterPro" id="IPR041677">
    <property type="entry name" value="DNA2/NAM7_AAA_11"/>
</dbReference>
<dbReference type="Gene3D" id="3.30.870.10">
    <property type="entry name" value="Endonuclease Chain A"/>
    <property type="match status" value="1"/>
</dbReference>
<evidence type="ECO:0000313" key="4">
    <source>
        <dbReference type="EMBL" id="CAJ37592.1"/>
    </source>
</evidence>
<dbReference type="SUPFAM" id="SSF48452">
    <property type="entry name" value="TPR-like"/>
    <property type="match status" value="1"/>
</dbReference>
<sequence>MEKSTGWRATAGSSNPVELIQAFRQAITEEIVYIKTKGRDIQLDLKNGEFITKSLEYFIYRFPLDVPVKVSDDTPVDIYVGKKKTEGLIVTSGDDYIDIAITEDYGLTIHNITVRSDTSALLDLLLKRYDDLLSNGNFDTIGPMKLFGFIEPEPINACDLTVSDSFHLNECQKQVITHALSQEVTFVWGPPGTGKTKTLSVLLNHLIRAKKTVLLISHTNLALDEVIKKFAEDPENRSLIDDGKVIRYGNPSNNDPVIKNFLLDNVNDRIIGVAYQKIDELKRQLRDCEQKITQILIITESPDYRKLKYCEEELAEDENKIAALSEKIRTVKLQIVACYREKNQLETEAEERLKKKSGKGLFRLLGTSPSPKPDAAIDEKILQIQQLKASEKALSDELHYAEINAGELKSDIQKMRERICYTHSLAEDRLIDILPVQLSDLREEFSAIESDIFEIKKEIVKYENFIFGNAMVVGCTLTKCYVDRNLQHCKFDVMILDEASMANLPAIFYAAGRASQYVIAGDFRQIAPIAQSSGPNASLWLKRDIFSQAGIVESIKAGRVDSRLVMLKEQYRMHPKIAGIINDKMYAGQLITNDQTKTDRDQIAALPPYAGHAVVLCDTSKINPWCSYSGSSKINLYSAMLAAKLAESAIAGGIKSAGIITPYKKQVKLIEKQLMEQNIDRKTVSVTTIHKSQGNEKDCIIIDLVEGLPHNLGKQFRSSSIDSDTARLINVAISRAKGKLIVISNNQYFSERLKPGTIFHDLLQEICNKGLVVDSENLLLSNPAISGQTTLSGKAEISPDSKQLIYNATEFYRAFIVDIDHASSRIVIFSPFITRKRMDMLMNPLKAAVARGVKVHLIIRNLKEDKTRADKEKLIEELTLQGINAIIASDTNGVRSSFHEKIALIDKTVFYFGSLNILSQTGNAGTSDYMFAFASPRTIEDLIRYFRIDIILGRQTQPKGRQTTFLKKSFDEEMADAQFGAAIIHLRQQKYKEAVKELKAAIKLCSFKPDYHYYLSKTLLTIDDVTGARKAIDKAIELSPDNVEYREFKTTSGLS</sequence>
<dbReference type="SUPFAM" id="SSF56024">
    <property type="entry name" value="Phospholipase D/nuclease"/>
    <property type="match status" value="1"/>
</dbReference>
<evidence type="ECO:0000313" key="5">
    <source>
        <dbReference type="Proteomes" id="UP000000663"/>
    </source>
</evidence>
<name>Q0W201_METAR</name>
<dbReference type="InterPro" id="IPR045055">
    <property type="entry name" value="DNA2/NAM7-like"/>
</dbReference>
<feature type="coiled-coil region" evidence="2">
    <location>
        <begin position="271"/>
        <end position="334"/>
    </location>
</feature>
<gene>
    <name evidence="4" type="ORF">RCIX2525</name>
</gene>
<evidence type="ECO:0000256" key="2">
    <source>
        <dbReference type="SAM" id="Coils"/>
    </source>
</evidence>
<dbReference type="EMBL" id="AM114193">
    <property type="protein sequence ID" value="CAJ37592.1"/>
    <property type="molecule type" value="Genomic_DNA"/>
</dbReference>
<keyword evidence="1" id="KW-0802">TPR repeat</keyword>
<dbReference type="KEGG" id="rci:RCIX2525"/>
<dbReference type="STRING" id="351160.RCIX2525"/>
<dbReference type="Proteomes" id="UP000000663">
    <property type="component" value="Chromosome"/>
</dbReference>
<evidence type="ECO:0000259" key="3">
    <source>
        <dbReference type="PROSITE" id="PS50035"/>
    </source>
</evidence>
<dbReference type="InterPro" id="IPR025202">
    <property type="entry name" value="PLD-like_dom"/>
</dbReference>
<dbReference type="GeneID" id="5145371"/>
<evidence type="ECO:0000256" key="1">
    <source>
        <dbReference type="PROSITE-ProRule" id="PRU00339"/>
    </source>
</evidence>
<feature type="domain" description="PLD phosphodiesterase" evidence="3">
    <location>
        <begin position="894"/>
        <end position="921"/>
    </location>
</feature>
<dbReference type="CDD" id="cd18808">
    <property type="entry name" value="SF1_C_Upf1"/>
    <property type="match status" value="1"/>
</dbReference>
<accession>Q0W201</accession>
<dbReference type="SMART" id="SM00028">
    <property type="entry name" value="TPR"/>
    <property type="match status" value="2"/>
</dbReference>